<dbReference type="RefSeq" id="WP_069186303.1">
    <property type="nucleotide sequence ID" value="NZ_FLYE01000003.1"/>
</dbReference>
<accession>A0A1C3REB8</accession>
<keyword evidence="1" id="KW-0732">Signal</keyword>
<evidence type="ECO:0008006" key="4">
    <source>
        <dbReference type="Google" id="ProtNLM"/>
    </source>
</evidence>
<evidence type="ECO:0000313" key="2">
    <source>
        <dbReference type="EMBL" id="SCA55582.1"/>
    </source>
</evidence>
<evidence type="ECO:0000256" key="1">
    <source>
        <dbReference type="SAM" id="SignalP"/>
    </source>
</evidence>
<reference evidence="2 3" key="1">
    <citation type="submission" date="2016-07" db="EMBL/GenBank/DDBJ databases">
        <authorList>
            <person name="Lefevre C.T."/>
        </authorList>
    </citation>
    <scope>NUCLEOTIDE SEQUENCE [LARGE SCALE GENOMIC DNA]</scope>
    <source>
        <strain evidence="2">PR1</strain>
    </source>
</reference>
<dbReference type="OrthoDB" id="8443104at2"/>
<dbReference type="EMBL" id="FLYE01000003">
    <property type="protein sequence ID" value="SCA55582.1"/>
    <property type="molecule type" value="Genomic_DNA"/>
</dbReference>
<dbReference type="AlphaFoldDB" id="A0A1C3REB8"/>
<keyword evidence="3" id="KW-1185">Reference proteome</keyword>
<dbReference type="STRING" id="1867952.MTBPR1_110021"/>
<name>A0A1C3REB8_9PROT</name>
<gene>
    <name evidence="2" type="ORF">MTBPR1_110021</name>
</gene>
<sequence>MKFAKFTLVASILCLGLTACDSMKIWRAEKPEPCPRVTVLKNAAELTKFKEGPGRDLIDVLFEAKVTNVLSQCYYDVDYDTRAGAITAQVAPVIAAKRGPADQSRSAELSYFIAVIDDNKKVLQKSTFPMKLAFPGNLTQNEVRDEPVDLTIVTNGATDGSNYEIYIGFQLSREEMAYNHRQTQR</sequence>
<dbReference type="Proteomes" id="UP000231658">
    <property type="component" value="Unassembled WGS sequence"/>
</dbReference>
<protein>
    <recommendedName>
        <fullName evidence="4">Lipoprotein</fullName>
    </recommendedName>
</protein>
<feature type="chain" id="PRO_5008680653" description="Lipoprotein" evidence="1">
    <location>
        <begin position="20"/>
        <end position="185"/>
    </location>
</feature>
<proteinExistence type="predicted"/>
<dbReference type="PROSITE" id="PS51257">
    <property type="entry name" value="PROKAR_LIPOPROTEIN"/>
    <property type="match status" value="1"/>
</dbReference>
<organism evidence="2 3">
    <name type="scientific">Candidatus Terasakiella magnetica</name>
    <dbReference type="NCBI Taxonomy" id="1867952"/>
    <lineage>
        <taxon>Bacteria</taxon>
        <taxon>Pseudomonadati</taxon>
        <taxon>Pseudomonadota</taxon>
        <taxon>Alphaproteobacteria</taxon>
        <taxon>Rhodospirillales</taxon>
        <taxon>Terasakiellaceae</taxon>
        <taxon>Terasakiella</taxon>
    </lineage>
</organism>
<feature type="signal peptide" evidence="1">
    <location>
        <begin position="1"/>
        <end position="19"/>
    </location>
</feature>
<evidence type="ECO:0000313" key="3">
    <source>
        <dbReference type="Proteomes" id="UP000231658"/>
    </source>
</evidence>